<gene>
    <name evidence="2" type="ORF">F5878DRAFT_624992</name>
</gene>
<feature type="compositionally biased region" description="Low complexity" evidence="1">
    <location>
        <begin position="91"/>
        <end position="119"/>
    </location>
</feature>
<reference evidence="2" key="1">
    <citation type="submission" date="2022-08" db="EMBL/GenBank/DDBJ databases">
        <authorList>
            <consortium name="DOE Joint Genome Institute"/>
            <person name="Min B."/>
            <person name="Riley R."/>
            <person name="Sierra-Patev S."/>
            <person name="Naranjo-Ortiz M."/>
            <person name="Looney B."/>
            <person name="Konkel Z."/>
            <person name="Slot J.C."/>
            <person name="Sakamoto Y."/>
            <person name="Steenwyk J.L."/>
            <person name="Rokas A."/>
            <person name="Carro J."/>
            <person name="Camarero S."/>
            <person name="Ferreira P."/>
            <person name="Molpeceres G."/>
            <person name="Ruiz-Duenas F.J."/>
            <person name="Serrano A."/>
            <person name="Henrissat B."/>
            <person name="Drula E."/>
            <person name="Hughes K.W."/>
            <person name="Mata J.L."/>
            <person name="Ishikawa N.K."/>
            <person name="Vargas-Isla R."/>
            <person name="Ushijima S."/>
            <person name="Smith C.A."/>
            <person name="Ahrendt S."/>
            <person name="Andreopoulos W."/>
            <person name="He G."/>
            <person name="Labutti K."/>
            <person name="Lipzen A."/>
            <person name="Ng V."/>
            <person name="Sandor L."/>
            <person name="Barry K."/>
            <person name="Martinez A.T."/>
            <person name="Xiao Y."/>
            <person name="Gibbons J.G."/>
            <person name="Terashima K."/>
            <person name="Hibbett D.S."/>
            <person name="Grigoriev I.V."/>
        </authorList>
    </citation>
    <scope>NUCLEOTIDE SEQUENCE</scope>
    <source>
        <strain evidence="2">TFB9207</strain>
    </source>
</reference>
<sequence>MLPTSRYDWEPVLSDQQTHPPQEDDGWELMKEWLIMRPKDVDRNPLTNEVQTEAYSSQTFPPQPSYPIPPAAFTSTSHSFIGHPSSLTSASPLLSSASSSSRSTNSTPPLSTPPLGSQLVLPEYDPGYGNNFETAQVGSRQTYFNPTPYSLVGDGAYGVMHPVATGNFLNADFNLNGNYGPAPLQQLQISDSMFTNEDVASQSSVHMGYQGTFPFLPQDQSTYKGSYFKSEEDRVTSDGASLAVSDAVFGEESTLGYTSHAQAVSSWDIIQDLPEGTASNEDGDCSQVFYYKRRLESGPLFPSPLLVHSDEPQTCKVLLSSEEPCNHAFKPDGSDRLKHIQTHVDEQVGVVHHVSSGRRLSKKSNALLVCRWSDGIRSTCHRSPRMKCPLCEKLFSESRMDSYNRHWKSRHADQIVSSQEGGEKELDTLMSQSPTMYMPLTYPHESLIL</sequence>
<comment type="caution">
    <text evidence="2">The sequence shown here is derived from an EMBL/GenBank/DDBJ whole genome shotgun (WGS) entry which is preliminary data.</text>
</comment>
<dbReference type="EMBL" id="MU806315">
    <property type="protein sequence ID" value="KAJ3836505.1"/>
    <property type="molecule type" value="Genomic_DNA"/>
</dbReference>
<dbReference type="Proteomes" id="UP001163846">
    <property type="component" value="Unassembled WGS sequence"/>
</dbReference>
<accession>A0AA38UCI1</accession>
<organism evidence="2 3">
    <name type="scientific">Lentinula raphanica</name>
    <dbReference type="NCBI Taxonomy" id="153919"/>
    <lineage>
        <taxon>Eukaryota</taxon>
        <taxon>Fungi</taxon>
        <taxon>Dikarya</taxon>
        <taxon>Basidiomycota</taxon>
        <taxon>Agaricomycotina</taxon>
        <taxon>Agaricomycetes</taxon>
        <taxon>Agaricomycetidae</taxon>
        <taxon>Agaricales</taxon>
        <taxon>Marasmiineae</taxon>
        <taxon>Omphalotaceae</taxon>
        <taxon>Lentinula</taxon>
    </lineage>
</organism>
<dbReference type="AlphaFoldDB" id="A0AA38UCI1"/>
<evidence type="ECO:0000313" key="3">
    <source>
        <dbReference type="Proteomes" id="UP001163846"/>
    </source>
</evidence>
<evidence type="ECO:0000313" key="2">
    <source>
        <dbReference type="EMBL" id="KAJ3836505.1"/>
    </source>
</evidence>
<proteinExistence type="predicted"/>
<feature type="region of interest" description="Disordered" evidence="1">
    <location>
        <begin position="1"/>
        <end position="24"/>
    </location>
</feature>
<name>A0AA38UCI1_9AGAR</name>
<protein>
    <submittedName>
        <fullName evidence="2">Uncharacterized protein</fullName>
    </submittedName>
</protein>
<evidence type="ECO:0000256" key="1">
    <source>
        <dbReference type="SAM" id="MobiDB-lite"/>
    </source>
</evidence>
<keyword evidence="3" id="KW-1185">Reference proteome</keyword>
<feature type="region of interest" description="Disordered" evidence="1">
    <location>
        <begin position="91"/>
        <end position="123"/>
    </location>
</feature>